<name>A0A2S5BFB8_9BASI</name>
<keyword evidence="2" id="KW-1185">Reference proteome</keyword>
<sequence length="173" mass="18723">MSSPATGNFVSVSAVIRAPLTSVWHLIKLQDFAKWWSALEKSAPAEKGVSGEADVYSWTFKASQVECWSARNRETDLHPTHEQDGTSLLVKQEEHSALRHSISYSVVTSEQPLSYSSVISTISLAAVTTGELAGSTFVTWTGQFSSDADAGVVEDAKYKREEALADLAKAVKA</sequence>
<accession>A0A2S5BFB8</accession>
<comment type="caution">
    <text evidence="1">The sequence shown here is derived from an EMBL/GenBank/DDBJ whole genome shotgun (WGS) entry which is preliminary data.</text>
</comment>
<reference evidence="1 2" key="1">
    <citation type="journal article" date="2018" name="Front. Microbiol.">
        <title>Prospects for Fungal Bioremediation of Acidic Radioactive Waste Sites: Characterization and Genome Sequence of Rhodotorula taiwanensis MD1149.</title>
        <authorList>
            <person name="Tkavc R."/>
            <person name="Matrosova V.Y."/>
            <person name="Grichenko O.E."/>
            <person name="Gostincar C."/>
            <person name="Volpe R.P."/>
            <person name="Klimenkova P."/>
            <person name="Gaidamakova E.K."/>
            <person name="Zhou C.E."/>
            <person name="Stewart B.J."/>
            <person name="Lyman M.G."/>
            <person name="Malfatti S.A."/>
            <person name="Rubinfeld B."/>
            <person name="Courtot M."/>
            <person name="Singh J."/>
            <person name="Dalgard C.L."/>
            <person name="Hamilton T."/>
            <person name="Frey K.G."/>
            <person name="Gunde-Cimerman N."/>
            <person name="Dugan L."/>
            <person name="Daly M.J."/>
        </authorList>
    </citation>
    <scope>NUCLEOTIDE SEQUENCE [LARGE SCALE GENOMIC DNA]</scope>
    <source>
        <strain evidence="1 2">MD1149</strain>
    </source>
</reference>
<dbReference type="Gene3D" id="3.30.530.20">
    <property type="match status" value="1"/>
</dbReference>
<dbReference type="OrthoDB" id="10255646at2759"/>
<dbReference type="SUPFAM" id="SSF55961">
    <property type="entry name" value="Bet v1-like"/>
    <property type="match status" value="1"/>
</dbReference>
<evidence type="ECO:0000313" key="1">
    <source>
        <dbReference type="EMBL" id="POY75443.1"/>
    </source>
</evidence>
<dbReference type="Proteomes" id="UP000237144">
    <property type="component" value="Unassembled WGS sequence"/>
</dbReference>
<proteinExistence type="predicted"/>
<dbReference type="PANTHER" id="PTHR39332">
    <property type="entry name" value="BLL4707 PROTEIN"/>
    <property type="match status" value="1"/>
</dbReference>
<dbReference type="InterPro" id="IPR019587">
    <property type="entry name" value="Polyketide_cyclase/dehydratase"/>
</dbReference>
<dbReference type="Pfam" id="PF10604">
    <property type="entry name" value="Polyketide_cyc2"/>
    <property type="match status" value="1"/>
</dbReference>
<dbReference type="EMBL" id="PJQD01000015">
    <property type="protein sequence ID" value="POY75443.1"/>
    <property type="molecule type" value="Genomic_DNA"/>
</dbReference>
<evidence type="ECO:0008006" key="3">
    <source>
        <dbReference type="Google" id="ProtNLM"/>
    </source>
</evidence>
<dbReference type="PANTHER" id="PTHR39332:SF7">
    <property type="entry name" value="SRPBCC FAMILY PROTEIN"/>
    <property type="match status" value="1"/>
</dbReference>
<dbReference type="AlphaFoldDB" id="A0A2S5BFB8"/>
<gene>
    <name evidence="1" type="ORF">BMF94_1515</name>
</gene>
<dbReference type="InterPro" id="IPR023393">
    <property type="entry name" value="START-like_dom_sf"/>
</dbReference>
<organism evidence="1 2">
    <name type="scientific">Rhodotorula taiwanensis</name>
    <dbReference type="NCBI Taxonomy" id="741276"/>
    <lineage>
        <taxon>Eukaryota</taxon>
        <taxon>Fungi</taxon>
        <taxon>Dikarya</taxon>
        <taxon>Basidiomycota</taxon>
        <taxon>Pucciniomycotina</taxon>
        <taxon>Microbotryomycetes</taxon>
        <taxon>Sporidiobolales</taxon>
        <taxon>Sporidiobolaceae</taxon>
        <taxon>Rhodotorula</taxon>
    </lineage>
</organism>
<evidence type="ECO:0000313" key="2">
    <source>
        <dbReference type="Proteomes" id="UP000237144"/>
    </source>
</evidence>
<protein>
    <recommendedName>
        <fullName evidence="3">Bet v I/Major latex protein domain-containing protein</fullName>
    </recommendedName>
</protein>